<evidence type="ECO:0000256" key="2">
    <source>
        <dbReference type="SAM" id="MobiDB-lite"/>
    </source>
</evidence>
<evidence type="ECO:0000256" key="1">
    <source>
        <dbReference type="ARBA" id="ARBA00023242"/>
    </source>
</evidence>
<dbReference type="GO" id="GO:0008270">
    <property type="term" value="F:zinc ion binding"/>
    <property type="evidence" value="ECO:0007669"/>
    <property type="project" value="InterPro"/>
</dbReference>
<feature type="compositionally biased region" description="Basic and acidic residues" evidence="2">
    <location>
        <begin position="110"/>
        <end position="139"/>
    </location>
</feature>
<evidence type="ECO:0008006" key="5">
    <source>
        <dbReference type="Google" id="ProtNLM"/>
    </source>
</evidence>
<dbReference type="AlphaFoldDB" id="A0A1B8GCX7"/>
<reference evidence="3 4" key="1">
    <citation type="submission" date="2016-03" db="EMBL/GenBank/DDBJ databases">
        <title>Comparative genomics of Pseudogymnoascus destructans, the fungus causing white-nose syndrome of bats.</title>
        <authorList>
            <person name="Palmer J.M."/>
            <person name="Drees K.P."/>
            <person name="Foster J.T."/>
            <person name="Lindner D.L."/>
        </authorList>
    </citation>
    <scope>NUCLEOTIDE SEQUENCE [LARGE SCALE GENOMIC DNA]</scope>
    <source>
        <strain evidence="3 4">UAMH 10579</strain>
    </source>
</reference>
<dbReference type="STRING" id="342668.A0A1B8GCX7"/>
<evidence type="ECO:0000313" key="4">
    <source>
        <dbReference type="Proteomes" id="UP000091956"/>
    </source>
</evidence>
<keyword evidence="4" id="KW-1185">Reference proteome</keyword>
<dbReference type="PANTHER" id="PTHR35392">
    <property type="entry name" value="ZN(II)2CYS6 TRANSCRIPTION FACTOR (EUROFUNG)-RELATED-RELATED"/>
    <property type="match status" value="1"/>
</dbReference>
<evidence type="ECO:0000313" key="3">
    <source>
        <dbReference type="EMBL" id="OBT93670.1"/>
    </source>
</evidence>
<organism evidence="3 4">
    <name type="scientific">Pseudogymnoascus verrucosus</name>
    <dbReference type="NCBI Taxonomy" id="342668"/>
    <lineage>
        <taxon>Eukaryota</taxon>
        <taxon>Fungi</taxon>
        <taxon>Dikarya</taxon>
        <taxon>Ascomycota</taxon>
        <taxon>Pezizomycotina</taxon>
        <taxon>Leotiomycetes</taxon>
        <taxon>Thelebolales</taxon>
        <taxon>Thelebolaceae</taxon>
        <taxon>Pseudogymnoascus</taxon>
    </lineage>
</organism>
<dbReference type="Proteomes" id="UP000091956">
    <property type="component" value="Unassembled WGS sequence"/>
</dbReference>
<feature type="region of interest" description="Disordered" evidence="2">
    <location>
        <begin position="110"/>
        <end position="194"/>
    </location>
</feature>
<dbReference type="InterPro" id="IPR001138">
    <property type="entry name" value="Zn2Cys6_DnaBD"/>
</dbReference>
<dbReference type="CDD" id="cd00067">
    <property type="entry name" value="GAL4"/>
    <property type="match status" value="1"/>
</dbReference>
<protein>
    <recommendedName>
        <fullName evidence="5">Zn(2)-C6 fungal-type domain-containing protein</fullName>
    </recommendedName>
</protein>
<dbReference type="GO" id="GO:0000981">
    <property type="term" value="F:DNA-binding transcription factor activity, RNA polymerase II-specific"/>
    <property type="evidence" value="ECO:0007669"/>
    <property type="project" value="InterPro"/>
</dbReference>
<dbReference type="InterPro" id="IPR052973">
    <property type="entry name" value="Fungal_sec-metab_reg_TF"/>
</dbReference>
<accession>A0A1B8GCX7</accession>
<sequence length="722" mass="81970">MGRKPNQLILEFFERGQKLEDSSNRYQHTCRACGEKFPKGRIDSLTTHLVKKCPAISLRDRQKALLQLNDLPDITDARNQANPSSVELPVGNRNWTALETLAEVSRQIDLSEKQDDRTQHNHSADPRPEETPRIDRFELQEQWTPDNPPLSYEARVQRDKKLLSQKLTPRRDSESTLPPVNFAQENAPSTSPPPPLNMAAATSMAVAASARFTSSMVDPQLFGEGLPQEISESLASDINSLKDSTISDQYFVHRPADQPTWPMLDGSGGNMYPDPEGFESHVEEPRAQQQQNFPRAIAINTGMTTEFSAEYGNGQRANKPKVRGRFTPNRRKEVQEVRKRGACIRCRMLKKPCSGETPCNTCRNVESARLWKQPCMRTRLADELDMYSAGLHAVLAYHEVNAVKSRVNFTASVNQIEASHYPETNIYAGFNALEGQDLPSEKNIDPILGLNIDFTSESLRILDNDNDDLPMKIEGYAQRMSPIFFEKEPSHFMNVTLSVAMELSIQKQDSLLSRALELWATVHILVDHELKWSLSERRTMGDETSESHPIDPQGTTYQLLCMQLSAAVEKKAAQTSKLVLNDLERRLLQRSSTSSFETFLVAIILLNCVEKSTWLFKSWEQDYLKARWPLDKTPIWYGSQGDRITDMLQMLLRMRNIPPKTYARMPDGILATELDSTVQNYFEKLNLSHAEVLDKQNNATFDPADSRCYELRFCSKLLLPMG</sequence>
<reference evidence="4" key="2">
    <citation type="journal article" date="2018" name="Nat. Commun.">
        <title>Extreme sensitivity to ultraviolet light in the fungal pathogen causing white-nose syndrome of bats.</title>
        <authorList>
            <person name="Palmer J.M."/>
            <person name="Drees K.P."/>
            <person name="Foster J.T."/>
            <person name="Lindner D.L."/>
        </authorList>
    </citation>
    <scope>NUCLEOTIDE SEQUENCE [LARGE SCALE GENOMIC DNA]</scope>
    <source>
        <strain evidence="4">UAMH 10579</strain>
    </source>
</reference>
<proteinExistence type="predicted"/>
<dbReference type="EMBL" id="KV460251">
    <property type="protein sequence ID" value="OBT93670.1"/>
    <property type="molecule type" value="Genomic_DNA"/>
</dbReference>
<gene>
    <name evidence="3" type="ORF">VE01_08074</name>
</gene>
<dbReference type="PANTHER" id="PTHR35392:SF2">
    <property type="entry name" value="ZN(II)2CYS6 TRANSCRIPTION FACTOR (EUROFUNG)"/>
    <property type="match status" value="1"/>
</dbReference>
<dbReference type="GeneID" id="28841460"/>
<keyword evidence="1" id="KW-0539">Nucleus</keyword>
<dbReference type="RefSeq" id="XP_018127403.1">
    <property type="nucleotide sequence ID" value="XM_018277502.2"/>
</dbReference>
<feature type="compositionally biased region" description="Polar residues" evidence="2">
    <location>
        <begin position="175"/>
        <end position="189"/>
    </location>
</feature>
<name>A0A1B8GCX7_9PEZI</name>
<dbReference type="OrthoDB" id="5417895at2759"/>